<dbReference type="OrthoDB" id="117690at2759"/>
<dbReference type="EMBL" id="JACEEZ010011995">
    <property type="protein sequence ID" value="KAG0720947.1"/>
    <property type="molecule type" value="Genomic_DNA"/>
</dbReference>
<proteinExistence type="predicted"/>
<accession>A0A8J5CW12</accession>
<organism evidence="1 2">
    <name type="scientific">Chionoecetes opilio</name>
    <name type="common">Atlantic snow crab</name>
    <name type="synonym">Cancer opilio</name>
    <dbReference type="NCBI Taxonomy" id="41210"/>
    <lineage>
        <taxon>Eukaryota</taxon>
        <taxon>Metazoa</taxon>
        <taxon>Ecdysozoa</taxon>
        <taxon>Arthropoda</taxon>
        <taxon>Crustacea</taxon>
        <taxon>Multicrustacea</taxon>
        <taxon>Malacostraca</taxon>
        <taxon>Eumalacostraca</taxon>
        <taxon>Eucarida</taxon>
        <taxon>Decapoda</taxon>
        <taxon>Pleocyemata</taxon>
        <taxon>Brachyura</taxon>
        <taxon>Eubrachyura</taxon>
        <taxon>Majoidea</taxon>
        <taxon>Majidae</taxon>
        <taxon>Chionoecetes</taxon>
    </lineage>
</organism>
<evidence type="ECO:0000313" key="2">
    <source>
        <dbReference type="Proteomes" id="UP000770661"/>
    </source>
</evidence>
<sequence length="141" mass="15414">MLLKRDLQAIKREGELRYADPLVDALLEQDALSMGFNNSQSQDMVTESLRKPATTHLPSWRNPTVMEEDGSNIGELIKKEVDTWGRGKVARGEAWAIPQHGTGRSGSRCSSNTTRPCQLCCRGAHVQPLLVTSSGGPNVQA</sequence>
<name>A0A8J5CW12_CHIOP</name>
<reference evidence="1" key="1">
    <citation type="submission" date="2020-07" db="EMBL/GenBank/DDBJ databases">
        <title>The High-quality genome of the commercially important snow crab, Chionoecetes opilio.</title>
        <authorList>
            <person name="Jeong J.-H."/>
            <person name="Ryu S."/>
        </authorList>
    </citation>
    <scope>NUCLEOTIDE SEQUENCE</scope>
    <source>
        <strain evidence="1">MADBK_172401_WGS</strain>
        <tissue evidence="1">Digestive gland</tissue>
    </source>
</reference>
<dbReference type="AlphaFoldDB" id="A0A8J5CW12"/>
<protein>
    <submittedName>
        <fullName evidence="1">Uncharacterized protein</fullName>
    </submittedName>
</protein>
<comment type="caution">
    <text evidence="1">The sequence shown here is derived from an EMBL/GenBank/DDBJ whole genome shotgun (WGS) entry which is preliminary data.</text>
</comment>
<dbReference type="Proteomes" id="UP000770661">
    <property type="component" value="Unassembled WGS sequence"/>
</dbReference>
<evidence type="ECO:0000313" key="1">
    <source>
        <dbReference type="EMBL" id="KAG0720947.1"/>
    </source>
</evidence>
<gene>
    <name evidence="1" type="ORF">GWK47_047414</name>
</gene>
<keyword evidence="2" id="KW-1185">Reference proteome</keyword>